<dbReference type="EMBL" id="MFLA01000033">
    <property type="protein sequence ID" value="OGG58443.1"/>
    <property type="molecule type" value="Genomic_DNA"/>
</dbReference>
<dbReference type="Proteomes" id="UP000176377">
    <property type="component" value="Unassembled WGS sequence"/>
</dbReference>
<feature type="domain" description="YprB ribonuclease H-like" evidence="1">
    <location>
        <begin position="6"/>
        <end position="150"/>
    </location>
</feature>
<name>A0A1F6DAH7_9BACT</name>
<evidence type="ECO:0000313" key="2">
    <source>
        <dbReference type="EMBL" id="OGG58443.1"/>
    </source>
</evidence>
<dbReference type="Pfam" id="PF13482">
    <property type="entry name" value="RNase_H_2"/>
    <property type="match status" value="1"/>
</dbReference>
<protein>
    <recommendedName>
        <fullName evidence="1">YprB ribonuclease H-like domain-containing protein</fullName>
    </recommendedName>
</protein>
<sequence>MRIITFDIETIGDFGQNWKPEDLELTILCIHDSETDEYDSFLKEDLPRFWKILEHTDLLVGYNSDHFDIPVLNKYYPGDLSKIRSLDLLKEISASLGRRVRLDSVAEGTLGTKKSGSGLQAQVWWKEGNITKLREYCLKDVEITKKILDYALANQSLKFKELGIKKEVKIDTSKWLSGAPTASLTKTLGF</sequence>
<gene>
    <name evidence="2" type="ORF">A2765_05855</name>
</gene>
<proteinExistence type="predicted"/>
<dbReference type="SUPFAM" id="SSF53098">
    <property type="entry name" value="Ribonuclease H-like"/>
    <property type="match status" value="1"/>
</dbReference>
<dbReference type="InterPro" id="IPR036397">
    <property type="entry name" value="RNaseH_sf"/>
</dbReference>
<dbReference type="GO" id="GO:0003676">
    <property type="term" value="F:nucleic acid binding"/>
    <property type="evidence" value="ECO:0007669"/>
    <property type="project" value="InterPro"/>
</dbReference>
<reference evidence="2 3" key="1">
    <citation type="journal article" date="2016" name="Nat. Commun.">
        <title>Thousands of microbial genomes shed light on interconnected biogeochemical processes in an aquifer system.</title>
        <authorList>
            <person name="Anantharaman K."/>
            <person name="Brown C.T."/>
            <person name="Hug L.A."/>
            <person name="Sharon I."/>
            <person name="Castelle C.J."/>
            <person name="Probst A.J."/>
            <person name="Thomas B.C."/>
            <person name="Singh A."/>
            <person name="Wilkins M.J."/>
            <person name="Karaoz U."/>
            <person name="Brodie E.L."/>
            <person name="Williams K.H."/>
            <person name="Hubbard S.S."/>
            <person name="Banfield J.F."/>
        </authorList>
    </citation>
    <scope>NUCLEOTIDE SEQUENCE [LARGE SCALE GENOMIC DNA]</scope>
</reference>
<dbReference type="AlphaFoldDB" id="A0A1F6DAH7"/>
<comment type="caution">
    <text evidence="2">The sequence shown here is derived from an EMBL/GenBank/DDBJ whole genome shotgun (WGS) entry which is preliminary data.</text>
</comment>
<organism evidence="2 3">
    <name type="scientific">Candidatus Kaiserbacteria bacterium RIFCSPHIGHO2_01_FULL_56_24</name>
    <dbReference type="NCBI Taxonomy" id="1798487"/>
    <lineage>
        <taxon>Bacteria</taxon>
        <taxon>Candidatus Kaiseribacteriota</taxon>
    </lineage>
</organism>
<evidence type="ECO:0000259" key="1">
    <source>
        <dbReference type="Pfam" id="PF13482"/>
    </source>
</evidence>
<dbReference type="InterPro" id="IPR038720">
    <property type="entry name" value="YprB_RNase_H-like_dom"/>
</dbReference>
<evidence type="ECO:0000313" key="3">
    <source>
        <dbReference type="Proteomes" id="UP000176377"/>
    </source>
</evidence>
<dbReference type="Gene3D" id="3.30.420.10">
    <property type="entry name" value="Ribonuclease H-like superfamily/Ribonuclease H"/>
    <property type="match status" value="1"/>
</dbReference>
<dbReference type="InterPro" id="IPR012337">
    <property type="entry name" value="RNaseH-like_sf"/>
</dbReference>
<accession>A0A1F6DAH7</accession>